<keyword evidence="3" id="KW-1185">Reference proteome</keyword>
<feature type="transmembrane region" description="Helical" evidence="1">
    <location>
        <begin position="69"/>
        <end position="93"/>
    </location>
</feature>
<dbReference type="Gramene" id="C.cajan_19851.t">
    <property type="protein sequence ID" value="C.cajan_19851.t.cds1"/>
    <property type="gene ID" value="C.cajan_19851"/>
</dbReference>
<dbReference type="STRING" id="3821.A0A151UA58"/>
<keyword evidence="1" id="KW-0472">Membrane</keyword>
<feature type="transmembrane region" description="Helical" evidence="1">
    <location>
        <begin position="100"/>
        <end position="128"/>
    </location>
</feature>
<dbReference type="OMA" id="FCHALAS"/>
<dbReference type="EMBL" id="CM003603">
    <property type="protein sequence ID" value="KYP76205.1"/>
    <property type="molecule type" value="Genomic_DNA"/>
</dbReference>
<evidence type="ECO:0000313" key="2">
    <source>
        <dbReference type="EMBL" id="KYP76205.1"/>
    </source>
</evidence>
<dbReference type="Proteomes" id="UP000075243">
    <property type="component" value="Chromosome 1"/>
</dbReference>
<feature type="transmembrane region" description="Helical" evidence="1">
    <location>
        <begin position="45"/>
        <end position="63"/>
    </location>
</feature>
<gene>
    <name evidence="2" type="ORF">KK1_020438</name>
</gene>
<reference evidence="2 3" key="1">
    <citation type="journal article" date="2012" name="Nat. Biotechnol.">
        <title>Draft genome sequence of pigeonpea (Cajanus cajan), an orphan legume crop of resource-poor farmers.</title>
        <authorList>
            <person name="Varshney R.K."/>
            <person name="Chen W."/>
            <person name="Li Y."/>
            <person name="Bharti A.K."/>
            <person name="Saxena R.K."/>
            <person name="Schlueter J.A."/>
            <person name="Donoghue M.T."/>
            <person name="Azam S."/>
            <person name="Fan G."/>
            <person name="Whaley A.M."/>
            <person name="Farmer A.D."/>
            <person name="Sheridan J."/>
            <person name="Iwata A."/>
            <person name="Tuteja R."/>
            <person name="Penmetsa R.V."/>
            <person name="Wu W."/>
            <person name="Upadhyaya H.D."/>
            <person name="Yang S.P."/>
            <person name="Shah T."/>
            <person name="Saxena K.B."/>
            <person name="Michael T."/>
            <person name="McCombie W.R."/>
            <person name="Yang B."/>
            <person name="Zhang G."/>
            <person name="Yang H."/>
            <person name="Wang J."/>
            <person name="Spillane C."/>
            <person name="Cook D.R."/>
            <person name="May G.D."/>
            <person name="Xu X."/>
            <person name="Jackson S.A."/>
        </authorList>
    </citation>
    <scope>NUCLEOTIDE SEQUENCE [LARGE SCALE GENOMIC DNA]</scope>
    <source>
        <strain evidence="3">cv. Asha</strain>
    </source>
</reference>
<evidence type="ECO:0000313" key="3">
    <source>
        <dbReference type="Proteomes" id="UP000075243"/>
    </source>
</evidence>
<evidence type="ECO:0000256" key="1">
    <source>
        <dbReference type="SAM" id="Phobius"/>
    </source>
</evidence>
<keyword evidence="1" id="KW-1133">Transmembrane helix</keyword>
<protein>
    <submittedName>
        <fullName evidence="2">Uncharacterized protein</fullName>
    </submittedName>
</protein>
<sequence>MNMRKAYLVLMGFELTCIGIKYGCGGVSHTTNPFQPSTPTPSPTLLLFLTAIFSHVLASMAHITNQATIITFHVSGIIGCETLLWVLLVHLLWYSIINPLFLLLASFCFFNYATHLLVCFLNCITGAAPPNADLMPNMELQPHEAQV</sequence>
<feature type="transmembrane region" description="Helical" evidence="1">
    <location>
        <begin position="6"/>
        <end position="24"/>
    </location>
</feature>
<proteinExistence type="predicted"/>
<organism evidence="2 3">
    <name type="scientific">Cajanus cajan</name>
    <name type="common">Pigeon pea</name>
    <name type="synonym">Cajanus indicus</name>
    <dbReference type="NCBI Taxonomy" id="3821"/>
    <lineage>
        <taxon>Eukaryota</taxon>
        <taxon>Viridiplantae</taxon>
        <taxon>Streptophyta</taxon>
        <taxon>Embryophyta</taxon>
        <taxon>Tracheophyta</taxon>
        <taxon>Spermatophyta</taxon>
        <taxon>Magnoliopsida</taxon>
        <taxon>eudicotyledons</taxon>
        <taxon>Gunneridae</taxon>
        <taxon>Pentapetalae</taxon>
        <taxon>rosids</taxon>
        <taxon>fabids</taxon>
        <taxon>Fabales</taxon>
        <taxon>Fabaceae</taxon>
        <taxon>Papilionoideae</taxon>
        <taxon>50 kb inversion clade</taxon>
        <taxon>NPAAA clade</taxon>
        <taxon>indigoferoid/millettioid clade</taxon>
        <taxon>Phaseoleae</taxon>
        <taxon>Cajanus</taxon>
    </lineage>
</organism>
<accession>A0A151UA58</accession>
<name>A0A151UA58_CAJCA</name>
<keyword evidence="1" id="KW-0812">Transmembrane</keyword>
<dbReference type="AlphaFoldDB" id="A0A151UA58"/>